<dbReference type="Proteomes" id="UP001556196">
    <property type="component" value="Unassembled WGS sequence"/>
</dbReference>
<evidence type="ECO:0000313" key="1">
    <source>
        <dbReference type="EMBL" id="MEW9808074.1"/>
    </source>
</evidence>
<comment type="caution">
    <text evidence="1">The sequence shown here is derived from an EMBL/GenBank/DDBJ whole genome shotgun (WGS) entry which is preliminary data.</text>
</comment>
<keyword evidence="2" id="KW-1185">Reference proteome</keyword>
<dbReference type="RefSeq" id="WP_367725291.1">
    <property type="nucleotide sequence ID" value="NZ_JBFOCH010000010.1"/>
</dbReference>
<proteinExistence type="predicted"/>
<accession>A0ABV3R417</accession>
<reference evidence="1 2" key="1">
    <citation type="submission" date="2024-06" db="EMBL/GenBank/DDBJ databases">
        <authorList>
            <person name="Tuo L."/>
        </authorList>
    </citation>
    <scope>NUCLEOTIDE SEQUENCE [LARGE SCALE GENOMIC DNA]</scope>
    <source>
        <strain evidence="1 2">ZMM04-5</strain>
    </source>
</reference>
<organism evidence="1 2">
    <name type="scientific">Mesorhizobium marinum</name>
    <dbReference type="NCBI Taxonomy" id="3228790"/>
    <lineage>
        <taxon>Bacteria</taxon>
        <taxon>Pseudomonadati</taxon>
        <taxon>Pseudomonadota</taxon>
        <taxon>Alphaproteobacteria</taxon>
        <taxon>Hyphomicrobiales</taxon>
        <taxon>Phyllobacteriaceae</taxon>
        <taxon>Mesorhizobium</taxon>
    </lineage>
</organism>
<gene>
    <name evidence="1" type="ORF">ABUE31_18965</name>
</gene>
<dbReference type="EMBL" id="JBFOCI010000006">
    <property type="protein sequence ID" value="MEW9808074.1"/>
    <property type="molecule type" value="Genomic_DNA"/>
</dbReference>
<protein>
    <submittedName>
        <fullName evidence="1">Uncharacterized protein</fullName>
    </submittedName>
</protein>
<name>A0ABV3R417_9HYPH</name>
<sequence>MTGLAFNTDRKPSCDELVSVVLSGHPLGEPISTSRVILEFRKADPGRLEPDEEIVASIVRIATGRTMFVAFDHREHADRSDHLPERPNIHR</sequence>
<evidence type="ECO:0000313" key="2">
    <source>
        <dbReference type="Proteomes" id="UP001556196"/>
    </source>
</evidence>